<reference evidence="5" key="2">
    <citation type="journal article" date="2016" name="Mol. Ecol.">
        <title>Population genomics of the filarial nematode parasite Wuchereria bancrofti from mosquitoes.</title>
        <authorList>
            <person name="Small S.T."/>
            <person name="Reimer L.J."/>
            <person name="Tisch D.J."/>
            <person name="King C.L."/>
            <person name="Christensen B.M."/>
            <person name="Siba P.M."/>
            <person name="Kazura J.W."/>
            <person name="Serre D."/>
            <person name="Zimmerman P.A."/>
        </authorList>
    </citation>
    <scope>NUCLEOTIDE SEQUENCE</scope>
    <source>
        <strain evidence="5">pt0022</strain>
    </source>
</reference>
<dbReference type="Pfam" id="PF00179">
    <property type="entry name" value="UQ_con"/>
    <property type="match status" value="1"/>
</dbReference>
<dbReference type="Pfam" id="PF00653">
    <property type="entry name" value="BIR"/>
    <property type="match status" value="1"/>
</dbReference>
<dbReference type="PANTHER" id="PTHR46116:SF39">
    <property type="entry name" value="BACULOVIRAL IAP REPEAT-CONTAINING PROTEIN 6"/>
    <property type="match status" value="1"/>
</dbReference>
<dbReference type="Gene3D" id="1.10.1170.10">
    <property type="entry name" value="Inhibitor Of Apoptosis Protein (2mihbC-IAP-1), Chain A"/>
    <property type="match status" value="1"/>
</dbReference>
<feature type="region of interest" description="Disordered" evidence="3">
    <location>
        <begin position="1676"/>
        <end position="1702"/>
    </location>
</feature>
<dbReference type="PANTHER" id="PTHR46116">
    <property type="entry name" value="(E3-INDEPENDENT) E2 UBIQUITIN-CONJUGATING ENZYME"/>
    <property type="match status" value="1"/>
</dbReference>
<feature type="compositionally biased region" description="Low complexity" evidence="3">
    <location>
        <begin position="2714"/>
        <end position="2734"/>
    </location>
</feature>
<dbReference type="PROSITE" id="PS50127">
    <property type="entry name" value="UBC_2"/>
    <property type="match status" value="1"/>
</dbReference>
<proteinExistence type="predicted"/>
<dbReference type="GO" id="GO:0004869">
    <property type="term" value="F:cysteine-type endopeptidase inhibitor activity"/>
    <property type="evidence" value="ECO:0007669"/>
    <property type="project" value="TreeGrafter"/>
</dbReference>
<dbReference type="Gene3D" id="3.10.110.10">
    <property type="entry name" value="Ubiquitin Conjugating Enzyme"/>
    <property type="match status" value="1"/>
</dbReference>
<dbReference type="WBParaSite" id="mrna-Wban_08303">
    <property type="protein sequence ID" value="mrna-Wban_08303"/>
    <property type="gene ID" value="Wban_08303"/>
</dbReference>
<sequence>MSSSAIRCVTAALTDLVDCDNISTSDVSAERFIVVPIMELPLSYSALNSPEILYLDGTNQILLRCVNGLTMIFDATFESTSPLATYRLNPNARIVYNKHSGTLAVADSKMLCFRQDYGGAFLLKTALKRPSNKTVAVELPLDEATKFLQIITNDTDSENILKQRPALRKFTSQLRTAVANLSANTMESVVVEANGKELLEQLRPLETPGENSGTEVPPEWMSFVWPYISALGERVRLMLNPDHPYNFDYSPEWKGLNKDMMASEAARRLTFQNWPHMEYRWALPYQMAEAGFYHQPNSAGDDRVLCFSCFVCLVCWEPSDEPWSEHERHSPKCRFVHNYTNPNVPLVLTMSALSPFIHHIQVNHTSSLIFSVGSSDWIAVASKESAEVHLWRMGSVVQVKQWFTLNSEKFFSAVLDCMVEESDSPPRRTQRVTWSDVLTNCLISTSGDEEAQQSSAVKGSSSDECLLKPALSALLFESNCEVVITALCTTGKPCLGDSSIGTMTRKSLEQNQTLVVVAVSVDDTKLNIVCQQNQSSLESEISTLNTMNRAHKFIDVPPRIVSGSRSVDDTINSSASLRPFLALYQLDCVDSFGSRKRTTSTCQEDSKPVVNKSLHFSTTDEADFTEGVLLMDTADGTVFEWSDSAYGEHSGFVDLSTGEESGTLDGPSKTDAKYDEKEGYVSVSYEAPSMDVSFVQCFRLPAAIDNTSMEISAIIPMQNIFLVVVVNSIESTVDGVQSAILIYFIHFGKITVNVQREPLKAYYYKNFRIIQFSLANMDFIHTSLESYTNKDYFDGGIIRTMDDMVYFINLNTNKLYPLCDEKVAQFAVMDSGKVTLLTRNSGKLITVQVEQSSSHPTDYDDEDVAVAALFSKMSKMSDSQQSSIPKSIDQETARNLPSRGYNMTSVMTSEYLSTAGLRRIWKLTRSDIGGPTKNATYRIPYHFSGQSGYHLIAPPGWSEVPANQRARKYFIENRPVEGVSRKWFYQSDYQHSNDLHIFELLHFQHGLRVSHIDIFLNFHETCLACPDIELRLYRRKSNTDSVSSPLKIHSQTCLSRSVDMEEVEAQCDLLAGPYHCAEYVDLNSHSAKIQLPGIVFLPQPIKKGGNVIGFKSVSYYLVLRALSDFSLDQAITAVKINERDKFKAAGIQSKTKLSSKRRIDDREFTELSQPFITATGDYFVHDLIDRHGIQWIDELVITVVKAKRAIDPNERIERRALIETTDLHNNIVMLAAGIAPKILPAQKARTEGEKLQQQSLAIGIIEWLIDNWVNTSSQTYLLSFAEMIIENVDAIFVNCFIISPRSISHKWSATLMYLLRVLRKLDDVAFSKLLQIFLSCSIRIVTNLHAVRNAGSLHWLFVFIFALLKMAVMKTSDVSCGELLNTLLNAFTNTLTFVGIAWKQCWNGSVHDKLATEYNLSGLPTELIMYEWPRSVLSLWQRTATVTTKLNDPSELAHATAFPPETPTLIAYKWSSTADSDGKGYNAMKPSQNSGMSRYEKISTADSRIFIKDCADANTNISELTAEDEIDWLAMFNISTDFTKEIFENITEANPALNSQRECKYQTVTTSTQLSGLLETEPLTFSVIYASDHVKVENMETGNITEVDCTSAPIGHTESEAPVPLKIMDITQTILNKKSEQNTVNDSGVSKSELQDLSADLNARMTLIAMEQAQTKDDSAVGNAEQSSQTVAQGLATQGSSASTFGIPTTPKTTPFMTPTPLSPSHLSPINSEPNLAYMMENESADASKESQETSDKGAEIRSHIPSLVPMISSDIFKLPSQKFLLMERISFGSRKFVILDFGMPVLLTDLFIPSVAEIAAISIDVWLLGENVDGQRLLVTTDICRKSISVQDLQPLMRIRFVKITYVGRQLYSTACKIPVGLFFGHRFFSSWQVHSYPFMQKEFLAHCVPVSQQKKMAVALSHLRQLCEDLRCKHQLVSAELHRLVDECASEEVVKQVYRECVQLSLQWNIVAGVIHRLELEHLPSCDSDQNLEKALLGSWNDCSPDQLQTIAVELFSLLTRATHLIDVRTVALETFANESEASAQSCYPSEAKYARIKRKEMLEVNLSPTKEIVLLPKFSLDDAVTLFVLFCVPVVPRLQVGCITWLFHHGSESEWWPLFFPRVLKEIFSTQLRKHDHKIFLQLSFLCNHSVKSSSKQISIILELFNLIKEIATGVLDNYAVDRQCFNNLNVTLLCWSLMLLSSAFDVIVYNKKKNNRWAFIGGEYSRVMTSSEKDDSVPRCHKKKLLKFGDNGEKTTESLKNISCATLKNQLETLWEKHLKVMEAMKANMKMSKALNTKMQKKVEMEKKIHGLSSPNKMDHSVLAGTDFSTELTEEMHATLLPFLDEQQIEEILAKKYIHHQNPDLKTSADSSELALKKAIIVANKSSSRSRCRQYSIRLKLPHEPCVDVARKLITLLCNFEKQLPILTKLIICKVVARICISAAHHAIPLICVLEGPVDKLIKIGLEEQESDLLKFAVLHLILDVVEAESRAASKLNASSKNRVFVKAKDSETSGISEELDSLCMHHTGCHFVDIIHRAKSKNEIAEDVKGRKSTGITAVVCCLPEALCGAKTSRSFSIANYDEQPELGSELLETLIHQILMNTRQAVVPSGPNDEIRSHTYQRKAKEMIMEKLSKGERFCYVFRWIDDLLETDEQAARSCNGDVESYMEIMETQTLDAAYEKRTTTSKSAFIACCISECLNDRKSDELIHGLSSSSPIAEPGSSSPPSASESPMLRVADVEMKESGHKMAQNDEDMETVKNTVTASDTFEHEQLGTQSLFNFAIQCGEASMETEPCSSASSVFSENKVKKNMEKWVPVKWMPKIAVNREICVEHTMASFLSELRLTRNDILIQPCSFLYPDHLTQQLGLNQHIHCMNMDFLADVITRYSIRDLTRWRPCLLSHPRLPENETTRAQLGETLNATSAALGRFVQSISPNDSCETVQQLLTFCLDFEAGLIYSTKKLPAIGKCILPAENITSIVNFAVTSNSLSEHLWVLILRTLDLIIKNNSTASTLLIESPYFCKLINNFLVKNISRVNQSLTTGPSTVYAFKSFITRLHDSHDVALRGILCIKILTVLKDISSQQNYLINFSYPIDCLVELLNIITNYASDYVSVAPRELAGYISSSIHTARNFIYYYKTSGSCSLVSTDSYLRPNTCFQATQKIPVNVQYTCENTDLPYYPYALDLWGQYGPHYSQLSDFVDPKQSSAARVDSLNRLSSLPCWQSQSNMFRHVMLSQVACYLDRSSDVSDHLLSSFPIAVEELFEIVAACESAVPDVNLISVENWSHVTLGDQALSILLQISQRVSSETKRLFEIAVQVIKRCAIPSNYSLSKPLAFAFVQMLGLKHNRIYFAELGGHLIVAHELERSILASTNDWAAPISVPLMRQLASLSTQVAGGNDYGWQVSKKLQTGVRDDGLYNYAPLCTISSEQTLNVSGQLLSLIAVAAPHRTRSANWSYHFNEGSKEWFDITLSLPYHIVLHEVQIRPHVPALSTAPAAVQVELCSETSLTQWYNLGAPLNTTGYSKIRISTDSYKLPVIAVRLYFKKPPDSTNLSLSQILLLGMNFTASLSYTCPKNTDFVQWLSIMVQLCYLEKYCVWQYAPELPRAVVALFLGRPLSSLVYQRISELCCQIDNERTKPYSIVELIIQYIEQGSTVTSESLEWLPNLIFTLCAQKEHQICIIKQCQVLRGVTSVITSGNYKEPLRDVAAVLIWTASCIIWHNINVEERHFDTLALCINLTPQLLPFLCKMAVDISEQCNDTLAKSASWLLCSLMRGAPNLLRNALKEIGLLDMNDKLKRAVPQSAFTVVQRMCQSRTSVLQLHSLGLLQYWVELIITYCEEPNMEHMSLLISIVRCLASLCCIEDVVKFLDFMGGSRFFNSLIKCVVRCAASPGDMTRPSGKQSINLENATVTLLSQCVTVGGSHRQRIAHVLCSLLKSTGSFNGAIQQMILKCIFDDETILVKAVDEDTSICFLSLDIPNRILHPFFGCTRRERFLKVSLYTSMDEISVLLKNTSDFRQLTKIRAPMDESHLFSSLIKSQDLRTAIPSFTSSHLMVRSCVSLTEIMGDWKIGQLVGDLFVSGRLTSSAWKGKMAGGNISKIAVEDSADGYYTVALSFVQRSNLKDGTSVVSGQRRDIMLTEQTSTLQYFARANGLALLALHLQVHYPTFNSSTVIPSFRDSKRKSTEQRWLIDSSETIAMNEMLTSGYACPTSIFSSSDLSVGEPVYSTLYVPVYGGETDSGPGYEDFEYIDSVASGEMKGWTYYPLFSQTDNSGSHAAPKKLQKIGPQPSNQALSIGLSPHVVVAFSIFLRLEGYAELLVTYDRKRAKRLLRLAMGVITTETSLVNKPQVFKPGVFHKATQSQSQSKQKSEYENLGSLPFIVLEELFNKYLPYTSTGKSLREAAVTSGVLDVLLDCLAHYSHQKHREKSIRPSFLPPAPETAILVEHLLRGWMESEQSSCEKTNCGTTTEERINSSGNAGPAISSASSVTQQHNFWAKGTGFGSGTTQQQWNVDLHLLKRKQDEQNVTHLLKVLSSFLYPKINDYLKVENNCKIMEKVENVDISGHNAVAPLASVDQEYTEMHKNISLISVPDSSMPGSSFGHQSLPSVISSTSLQWSLSSAVAKMLSRSCLLPAIWAYLRNDSVLDISQHVELYEAVMYMVAALALTPESTGSRREEEDEITVLLSGPKSGCSMHAMLNKLFDCVSAYLTRLAVESNETRLQNLNIQQNAESNESAQSREEGLMRLAPLITAVCVVLSRRVKELPVKSENNEKDVVTEEERYVKVMKTLQFDTVSFFAEGSFIPYHYESSLSSVGTSSSMGKRTRRLAQEIVTLSNSLPLSSSSSVFVRACEERLDVMKVLITGPADTPYMNGCFEFDVWFPTDYPNSPMHVNLETTGNHTVRFNPNLYNDGKVCLSVLNTWDGRPEERWNPETSSLLQVIVSVQSLILVAEPYFNEPGYERSKCTQAGQQASRDYDANIRQAVVKWAMLEMMRHPPPAFADIVKKHFWLKRKEILLQVSKWIAEMEQLVKQQRGSGRSTHGHLASLKRHAAALEDEYQRMECPTDLQDVNVSCTQRTSISENTQQPNLTMSEQQSQGLNGSEQIPHDNLKNLSVMEILKL</sequence>
<dbReference type="InterPro" id="IPR000608">
    <property type="entry name" value="UBC"/>
</dbReference>
<dbReference type="SUPFAM" id="SSF48371">
    <property type="entry name" value="ARM repeat"/>
    <property type="match status" value="1"/>
</dbReference>
<dbReference type="CDD" id="cd23810">
    <property type="entry name" value="UBCc_BIRC6"/>
    <property type="match status" value="1"/>
</dbReference>
<accession>A0AAF5Q0G1</accession>
<evidence type="ECO:0000256" key="1">
    <source>
        <dbReference type="ARBA" id="ARBA00022679"/>
    </source>
</evidence>
<feature type="region of interest" description="Disordered" evidence="3">
    <location>
        <begin position="5084"/>
        <end position="5113"/>
    </location>
</feature>
<feature type="domain" description="UBC core" evidence="4">
    <location>
        <begin position="4828"/>
        <end position="4995"/>
    </location>
</feature>
<reference evidence="6" key="3">
    <citation type="submission" date="2024-02" db="UniProtKB">
        <authorList>
            <consortium name="WormBaseParasite"/>
        </authorList>
    </citation>
    <scope>IDENTIFICATION</scope>
    <source>
        <strain evidence="6">pt0022</strain>
    </source>
</reference>
<dbReference type="Proteomes" id="UP000093561">
    <property type="component" value="Unassembled WGS sequence"/>
</dbReference>
<organism evidence="5 6">
    <name type="scientific">Wuchereria bancrofti</name>
    <dbReference type="NCBI Taxonomy" id="6293"/>
    <lineage>
        <taxon>Eukaryota</taxon>
        <taxon>Metazoa</taxon>
        <taxon>Ecdysozoa</taxon>
        <taxon>Nematoda</taxon>
        <taxon>Chromadorea</taxon>
        <taxon>Rhabditida</taxon>
        <taxon>Spirurina</taxon>
        <taxon>Spiruromorpha</taxon>
        <taxon>Filarioidea</taxon>
        <taxon>Onchocercidae</taxon>
        <taxon>Wuchereria</taxon>
    </lineage>
</organism>
<dbReference type="SMART" id="SM00212">
    <property type="entry name" value="UBCc"/>
    <property type="match status" value="1"/>
</dbReference>
<evidence type="ECO:0000313" key="6">
    <source>
        <dbReference type="WBParaSite" id="mrna-Wban_08303"/>
    </source>
</evidence>
<dbReference type="CDD" id="cd00022">
    <property type="entry name" value="BIR"/>
    <property type="match status" value="1"/>
</dbReference>
<dbReference type="PROSITE" id="PS50143">
    <property type="entry name" value="BIR_REPEAT_2"/>
    <property type="match status" value="1"/>
</dbReference>
<evidence type="ECO:0000256" key="3">
    <source>
        <dbReference type="SAM" id="MobiDB-lite"/>
    </source>
</evidence>
<dbReference type="GO" id="GO:0043066">
    <property type="term" value="P:negative regulation of apoptotic process"/>
    <property type="evidence" value="ECO:0007669"/>
    <property type="project" value="TreeGrafter"/>
</dbReference>
<dbReference type="InterPro" id="IPR016024">
    <property type="entry name" value="ARM-type_fold"/>
</dbReference>
<dbReference type="InterPro" id="IPR016135">
    <property type="entry name" value="UBQ-conjugating_enzyme/RWD"/>
</dbReference>
<name>A0AAF5Q0G1_WUCBA</name>
<dbReference type="InterPro" id="IPR001370">
    <property type="entry name" value="BIR_rpt"/>
</dbReference>
<dbReference type="SUPFAM" id="SSF54495">
    <property type="entry name" value="UBC-like"/>
    <property type="match status" value="1"/>
</dbReference>
<reference evidence="5" key="1">
    <citation type="submission" date="2015-03" db="EMBL/GenBank/DDBJ databases">
        <title>Wuchereria bancrofti Genome Sequencing Papua New Guinea Strain.</title>
        <authorList>
            <person name="Small S.T."/>
            <person name="Serre D."/>
            <person name="Zimmerman P.A."/>
        </authorList>
    </citation>
    <scope>NUCLEOTIDE SEQUENCE [LARGE SCALE GENOMIC DNA]</scope>
    <source>
        <strain evidence="5">pt0022</strain>
    </source>
</reference>
<protein>
    <recommendedName>
        <fullName evidence="4">UBC core domain-containing protein</fullName>
    </recommendedName>
</protein>
<feature type="compositionally biased region" description="Polar residues" evidence="3">
    <location>
        <begin position="1680"/>
        <end position="1702"/>
    </location>
</feature>
<keyword evidence="2" id="KW-0833">Ubl conjugation pathway</keyword>
<evidence type="ECO:0000313" key="5">
    <source>
        <dbReference type="Proteomes" id="UP000093561"/>
    </source>
</evidence>
<feature type="compositionally biased region" description="Polar residues" evidence="3">
    <location>
        <begin position="5084"/>
        <end position="5109"/>
    </location>
</feature>
<dbReference type="GO" id="GO:0016740">
    <property type="term" value="F:transferase activity"/>
    <property type="evidence" value="ECO:0007669"/>
    <property type="project" value="UniProtKB-KW"/>
</dbReference>
<dbReference type="FunFam" id="3.10.110.10:FF:000014">
    <property type="entry name" value="Baculoviral IAP repeat-containing protein 6"/>
    <property type="match status" value="1"/>
</dbReference>
<feature type="region of interest" description="Disordered" evidence="3">
    <location>
        <begin position="2713"/>
        <end position="2734"/>
    </location>
</feature>
<dbReference type="SMART" id="SM00238">
    <property type="entry name" value="BIR"/>
    <property type="match status" value="1"/>
</dbReference>
<dbReference type="SUPFAM" id="SSF57924">
    <property type="entry name" value="Inhibitor of apoptosis (IAP) repeat"/>
    <property type="match status" value="1"/>
</dbReference>
<evidence type="ECO:0000259" key="4">
    <source>
        <dbReference type="PROSITE" id="PS50127"/>
    </source>
</evidence>
<evidence type="ECO:0000256" key="2">
    <source>
        <dbReference type="ARBA" id="ARBA00022786"/>
    </source>
</evidence>
<keyword evidence="1" id="KW-0808">Transferase</keyword>
<dbReference type="GO" id="GO:0005634">
    <property type="term" value="C:nucleus"/>
    <property type="evidence" value="ECO:0007669"/>
    <property type="project" value="TreeGrafter"/>
</dbReference>